<reference evidence="18 19" key="1">
    <citation type="submission" date="2019-08" db="EMBL/GenBank/DDBJ databases">
        <title>Deep-cultivation of Planctomycetes and their phenomic and genomic characterization uncovers novel biology.</title>
        <authorList>
            <person name="Wiegand S."/>
            <person name="Jogler M."/>
            <person name="Boedeker C."/>
            <person name="Pinto D."/>
            <person name="Vollmers J."/>
            <person name="Rivas-Marin E."/>
            <person name="Kohn T."/>
            <person name="Peeters S.H."/>
            <person name="Heuer A."/>
            <person name="Rast P."/>
            <person name="Oberbeckmann S."/>
            <person name="Bunk B."/>
            <person name="Jeske O."/>
            <person name="Meyerdierks A."/>
            <person name="Storesund J.E."/>
            <person name="Kallscheuer N."/>
            <person name="Luecker S."/>
            <person name="Lage O.M."/>
            <person name="Pohl T."/>
            <person name="Merkel B.J."/>
            <person name="Hornburger P."/>
            <person name="Mueller R.-W."/>
            <person name="Bruemmer F."/>
            <person name="Labrenz M."/>
            <person name="Spormann A.M."/>
            <person name="Op den Camp H."/>
            <person name="Overmann J."/>
            <person name="Amann R."/>
            <person name="Jetten M.S.M."/>
            <person name="Mascher T."/>
            <person name="Medema M.H."/>
            <person name="Devos D.P."/>
            <person name="Kaster A.-K."/>
            <person name="Ovreas L."/>
            <person name="Rohde M."/>
            <person name="Galperin M.Y."/>
            <person name="Jogler C."/>
        </authorList>
    </citation>
    <scope>NUCLEOTIDE SEQUENCE [LARGE SCALE GENOMIC DNA]</scope>
    <source>
        <strain evidence="18 19">OJF2</strain>
    </source>
</reference>
<dbReference type="GO" id="GO:0008703">
    <property type="term" value="F:5-amino-6-(5-phosphoribosylamino)uracil reductase activity"/>
    <property type="evidence" value="ECO:0007669"/>
    <property type="project" value="UniProtKB-EC"/>
</dbReference>
<evidence type="ECO:0000256" key="3">
    <source>
        <dbReference type="ARBA" id="ARBA00004910"/>
    </source>
</evidence>
<organism evidence="18 19">
    <name type="scientific">Aquisphaera giovannonii</name>
    <dbReference type="NCBI Taxonomy" id="406548"/>
    <lineage>
        <taxon>Bacteria</taxon>
        <taxon>Pseudomonadati</taxon>
        <taxon>Planctomycetota</taxon>
        <taxon>Planctomycetia</taxon>
        <taxon>Isosphaerales</taxon>
        <taxon>Isosphaeraceae</taxon>
        <taxon>Aquisphaera</taxon>
    </lineage>
</organism>
<evidence type="ECO:0000256" key="13">
    <source>
        <dbReference type="PIRNR" id="PIRNR006769"/>
    </source>
</evidence>
<dbReference type="CDD" id="cd01284">
    <property type="entry name" value="Riboflavin_deaminase-reductase"/>
    <property type="match status" value="1"/>
</dbReference>
<feature type="binding site" evidence="15">
    <location>
        <position position="156"/>
    </location>
    <ligand>
        <name>NADP(+)</name>
        <dbReference type="ChEBI" id="CHEBI:58349"/>
    </ligand>
</feature>
<feature type="domain" description="CMP/dCMP-type deaminase" evidence="17">
    <location>
        <begin position="3"/>
        <end position="125"/>
    </location>
</feature>
<sequence length="383" mass="40565">MTVSDQTWMAIALDEAEKGRGLVEPNPVVGAVIVKDGREVGRGHHARFGGPHAEVAALAVAGQEARGATLFVTLEPCCHHGKTPPCTDAILEAGIAKVVVSARDPFPRVNGGGLDRLRAAGVTVELGLLGDRAARQNAPFFKRVYTGHPYVIAKWAMTLDGKVAAATGDSRWISGEASRAEVHRVRGRMDAILVGIGTALADDPQLTVRPPGPRTPLRVILDGEARIPVESRLVSTSRSVPVLVAVTGRAAADRCRALTDAGCEVLSLPSESSRIPVVPLLSKLGERGMTNILVEGGGRILGAFLDAGQIDEVDAFLAPMLEGGDHASTAIRGRGVLRMPDSTRLEGVSYSQVGPDLRVRGWLDQPWRARLKDLVQSPGDDRS</sequence>
<dbReference type="GO" id="GO:0050661">
    <property type="term" value="F:NADP binding"/>
    <property type="evidence" value="ECO:0007669"/>
    <property type="project" value="InterPro"/>
</dbReference>
<dbReference type="GO" id="GO:0008835">
    <property type="term" value="F:diaminohydroxyphosphoribosylaminopyrimidine deaminase activity"/>
    <property type="evidence" value="ECO:0007669"/>
    <property type="project" value="UniProtKB-EC"/>
</dbReference>
<comment type="similarity">
    <text evidence="5 13">In the C-terminal section; belongs to the HTP reductase family.</text>
</comment>
<protein>
    <recommendedName>
        <fullName evidence="13">Riboflavin biosynthesis protein RibD</fullName>
    </recommendedName>
    <domain>
        <recommendedName>
            <fullName evidence="13">Diaminohydroxyphosphoribosylaminopyrimidine deaminase</fullName>
            <shortName evidence="13">DRAP deaminase</shortName>
            <ecNumber evidence="13">3.5.4.26</ecNumber>
        </recommendedName>
        <alternativeName>
            <fullName evidence="13">Riboflavin-specific deaminase</fullName>
        </alternativeName>
    </domain>
    <domain>
        <recommendedName>
            <fullName evidence="13">5-amino-6-(5-phosphoribosylamino)uracil reductase</fullName>
            <ecNumber evidence="13">1.1.1.193</ecNumber>
        </recommendedName>
        <alternativeName>
            <fullName evidence="13">HTP reductase</fullName>
        </alternativeName>
    </domain>
</protein>
<evidence type="ECO:0000256" key="9">
    <source>
        <dbReference type="ARBA" id="ARBA00022833"/>
    </source>
</evidence>
<gene>
    <name evidence="18" type="primary">ribD</name>
    <name evidence="18" type="ORF">OJF2_21580</name>
</gene>
<evidence type="ECO:0000256" key="5">
    <source>
        <dbReference type="ARBA" id="ARBA00007417"/>
    </source>
</evidence>
<dbReference type="SUPFAM" id="SSF53927">
    <property type="entry name" value="Cytidine deaminase-like"/>
    <property type="match status" value="1"/>
</dbReference>
<feature type="binding site" evidence="15">
    <location>
        <begin position="297"/>
        <end position="303"/>
    </location>
    <ligand>
        <name>NADP(+)</name>
        <dbReference type="ChEBI" id="CHEBI:58349"/>
    </ligand>
</feature>
<dbReference type="InterPro" id="IPR050765">
    <property type="entry name" value="Riboflavin_Biosynth_HTPR"/>
</dbReference>
<feature type="binding site" evidence="15">
    <location>
        <position position="206"/>
    </location>
    <ligand>
        <name>substrate</name>
    </ligand>
</feature>
<comment type="cofactor">
    <cofactor evidence="13 16">
        <name>Zn(2+)</name>
        <dbReference type="ChEBI" id="CHEBI:29105"/>
    </cofactor>
    <text evidence="13 16">Binds 1 zinc ion.</text>
</comment>
<dbReference type="Pfam" id="PF00383">
    <property type="entry name" value="dCMP_cyt_deam_1"/>
    <property type="match status" value="1"/>
</dbReference>
<evidence type="ECO:0000256" key="2">
    <source>
        <dbReference type="ARBA" id="ARBA00004882"/>
    </source>
</evidence>
<evidence type="ECO:0000256" key="1">
    <source>
        <dbReference type="ARBA" id="ARBA00002151"/>
    </source>
</evidence>
<dbReference type="InterPro" id="IPR016193">
    <property type="entry name" value="Cytidine_deaminase-like"/>
</dbReference>
<feature type="binding site" evidence="16">
    <location>
        <position position="77"/>
    </location>
    <ligand>
        <name>Zn(2+)</name>
        <dbReference type="ChEBI" id="CHEBI:29105"/>
        <note>catalytic</note>
    </ligand>
</feature>
<feature type="binding site" evidence="15">
    <location>
        <position position="186"/>
    </location>
    <ligand>
        <name>substrate</name>
    </ligand>
</feature>
<dbReference type="InterPro" id="IPR024072">
    <property type="entry name" value="DHFR-like_dom_sf"/>
</dbReference>
<dbReference type="Pfam" id="PF01872">
    <property type="entry name" value="RibD_C"/>
    <property type="match status" value="1"/>
</dbReference>
<proteinExistence type="inferred from homology"/>
<dbReference type="EC" id="3.5.4.26" evidence="13"/>
<dbReference type="PIRSF" id="PIRSF006769">
    <property type="entry name" value="RibD"/>
    <property type="match status" value="1"/>
</dbReference>
<dbReference type="NCBIfam" id="TIGR00227">
    <property type="entry name" value="ribD_Cterm"/>
    <property type="match status" value="1"/>
</dbReference>
<feature type="binding site" evidence="15">
    <location>
        <position position="198"/>
    </location>
    <ligand>
        <name>NADP(+)</name>
        <dbReference type="ChEBI" id="CHEBI:58349"/>
    </ligand>
</feature>
<evidence type="ECO:0000256" key="14">
    <source>
        <dbReference type="PIRSR" id="PIRSR006769-1"/>
    </source>
</evidence>
<evidence type="ECO:0000313" key="19">
    <source>
        <dbReference type="Proteomes" id="UP000324233"/>
    </source>
</evidence>
<evidence type="ECO:0000256" key="4">
    <source>
        <dbReference type="ARBA" id="ARBA00005259"/>
    </source>
</evidence>
<keyword evidence="12" id="KW-0511">Multifunctional enzyme</keyword>
<dbReference type="Gene3D" id="3.40.430.10">
    <property type="entry name" value="Dihydrofolate Reductase, subunit A"/>
    <property type="match status" value="1"/>
</dbReference>
<dbReference type="Proteomes" id="UP000324233">
    <property type="component" value="Chromosome"/>
</dbReference>
<evidence type="ECO:0000256" key="7">
    <source>
        <dbReference type="ARBA" id="ARBA00022723"/>
    </source>
</evidence>
<dbReference type="InterPro" id="IPR002734">
    <property type="entry name" value="RibDG_C"/>
</dbReference>
<dbReference type="InterPro" id="IPR004794">
    <property type="entry name" value="Eubact_RibD"/>
</dbReference>
<keyword evidence="6 13" id="KW-0686">Riboflavin biosynthesis</keyword>
<evidence type="ECO:0000256" key="11">
    <source>
        <dbReference type="ARBA" id="ARBA00023002"/>
    </source>
</evidence>
<evidence type="ECO:0000256" key="15">
    <source>
        <dbReference type="PIRSR" id="PIRSR006769-2"/>
    </source>
</evidence>
<dbReference type="UniPathway" id="UPA00275">
    <property type="reaction ID" value="UER00401"/>
</dbReference>
<keyword evidence="19" id="KW-1185">Reference proteome</keyword>
<accession>A0A5B9W0C9</accession>
<feature type="binding site" evidence="15">
    <location>
        <position position="209"/>
    </location>
    <ligand>
        <name>substrate</name>
    </ligand>
</feature>
<dbReference type="EMBL" id="CP042997">
    <property type="protein sequence ID" value="QEH33654.1"/>
    <property type="molecule type" value="Genomic_DNA"/>
</dbReference>
<dbReference type="Gene3D" id="3.40.140.10">
    <property type="entry name" value="Cytidine Deaminase, domain 2"/>
    <property type="match status" value="1"/>
</dbReference>
<comment type="similarity">
    <text evidence="4 13">In the N-terminal section; belongs to the cytidine and deoxycytidylate deaminase family.</text>
</comment>
<evidence type="ECO:0000256" key="6">
    <source>
        <dbReference type="ARBA" id="ARBA00022619"/>
    </source>
</evidence>
<evidence type="ECO:0000313" key="18">
    <source>
        <dbReference type="EMBL" id="QEH33654.1"/>
    </source>
</evidence>
<dbReference type="InterPro" id="IPR002125">
    <property type="entry name" value="CMP_dCMP_dom"/>
</dbReference>
<dbReference type="NCBIfam" id="TIGR00326">
    <property type="entry name" value="eubact_ribD"/>
    <property type="match status" value="1"/>
</dbReference>
<dbReference type="AlphaFoldDB" id="A0A5B9W0C9"/>
<dbReference type="PROSITE" id="PS51747">
    <property type="entry name" value="CYT_DCMP_DEAMINASES_2"/>
    <property type="match status" value="1"/>
</dbReference>
<feature type="binding site" evidence="15">
    <location>
        <position position="295"/>
    </location>
    <ligand>
        <name>substrate</name>
    </ligand>
</feature>
<evidence type="ECO:0000259" key="17">
    <source>
        <dbReference type="PROSITE" id="PS51747"/>
    </source>
</evidence>
<dbReference type="KEGG" id="agv:OJF2_21580"/>
<feature type="active site" description="Proton donor" evidence="14">
    <location>
        <position position="54"/>
    </location>
</feature>
<dbReference type="PROSITE" id="PS00903">
    <property type="entry name" value="CYT_DCMP_DEAMINASES_1"/>
    <property type="match status" value="1"/>
</dbReference>
<feature type="binding site" evidence="15">
    <location>
        <position position="202"/>
    </location>
    <ligand>
        <name>NADP(+)</name>
        <dbReference type="ChEBI" id="CHEBI:58349"/>
    </ligand>
</feature>
<dbReference type="EC" id="1.1.1.193" evidence="13"/>
<feature type="binding site" evidence="15">
    <location>
        <position position="170"/>
    </location>
    <ligand>
        <name>substrate</name>
    </ligand>
</feature>
<keyword evidence="8 13" id="KW-0378">Hydrolase</keyword>
<keyword evidence="7 13" id="KW-0479">Metal-binding</keyword>
<dbReference type="PANTHER" id="PTHR38011:SF7">
    <property type="entry name" value="2,5-DIAMINO-6-RIBOSYLAMINO-4(3H)-PYRIMIDINONE 5'-PHOSPHATE REDUCTASE"/>
    <property type="match status" value="1"/>
</dbReference>
<keyword evidence="11 13" id="KW-0560">Oxidoreductase</keyword>
<dbReference type="InterPro" id="IPR016192">
    <property type="entry name" value="APOBEC/CMP_deaminase_Zn-bd"/>
</dbReference>
<comment type="pathway">
    <text evidence="3 13">Cofactor biosynthesis; riboflavin biosynthesis; 5-amino-6-(D-ribitylamino)uracil from GTP: step 3/4.</text>
</comment>
<keyword evidence="9 13" id="KW-0862">Zinc</keyword>
<comment type="function">
    <text evidence="1 13">Converts 2,5-diamino-6-(ribosylamino)-4(3h)-pyrimidinone 5'-phosphate into 5-amino-6-(ribosylamino)-2,4(1h,3h)-pyrimidinedione 5'-phosphate.</text>
</comment>
<feature type="binding site" evidence="15">
    <location>
        <position position="172"/>
    </location>
    <ligand>
        <name>NADP(+)</name>
        <dbReference type="ChEBI" id="CHEBI:58349"/>
    </ligand>
</feature>
<dbReference type="FunFam" id="3.40.140.10:FF:000025">
    <property type="entry name" value="Riboflavin biosynthesis protein RibD"/>
    <property type="match status" value="1"/>
</dbReference>
<dbReference type="SUPFAM" id="SSF53597">
    <property type="entry name" value="Dihydrofolate reductase-like"/>
    <property type="match status" value="1"/>
</dbReference>
<comment type="catalytic activity">
    <reaction evidence="13">
        <text>2,5-diamino-6-hydroxy-4-(5-phosphoribosylamino)-pyrimidine + H2O + H(+) = 5-amino-6-(5-phospho-D-ribosylamino)uracil + NH4(+)</text>
        <dbReference type="Rhea" id="RHEA:21868"/>
        <dbReference type="ChEBI" id="CHEBI:15377"/>
        <dbReference type="ChEBI" id="CHEBI:15378"/>
        <dbReference type="ChEBI" id="CHEBI:28938"/>
        <dbReference type="ChEBI" id="CHEBI:58453"/>
        <dbReference type="ChEBI" id="CHEBI:58614"/>
        <dbReference type="EC" id="3.5.4.26"/>
    </reaction>
</comment>
<dbReference type="GO" id="GO:0008270">
    <property type="term" value="F:zinc ion binding"/>
    <property type="evidence" value="ECO:0007669"/>
    <property type="project" value="InterPro"/>
</dbReference>
<keyword evidence="10 13" id="KW-0521">NADP</keyword>
<feature type="binding site" evidence="16">
    <location>
        <position position="86"/>
    </location>
    <ligand>
        <name>Zn(2+)</name>
        <dbReference type="ChEBI" id="CHEBI:29105"/>
        <note>catalytic</note>
    </ligand>
</feature>
<evidence type="ECO:0000256" key="16">
    <source>
        <dbReference type="PIRSR" id="PIRSR006769-3"/>
    </source>
</evidence>
<dbReference type="PANTHER" id="PTHR38011">
    <property type="entry name" value="DIHYDROFOLATE REDUCTASE FAMILY PROTEIN (AFU_ORTHOLOGUE AFUA_8G06820)"/>
    <property type="match status" value="1"/>
</dbReference>
<dbReference type="InterPro" id="IPR011549">
    <property type="entry name" value="RibD_C"/>
</dbReference>
<feature type="binding site" evidence="16">
    <location>
        <position position="52"/>
    </location>
    <ligand>
        <name>Zn(2+)</name>
        <dbReference type="ChEBI" id="CHEBI:29105"/>
        <note>catalytic</note>
    </ligand>
</feature>
<evidence type="ECO:0000256" key="10">
    <source>
        <dbReference type="ARBA" id="ARBA00022857"/>
    </source>
</evidence>
<evidence type="ECO:0000256" key="12">
    <source>
        <dbReference type="ARBA" id="ARBA00023268"/>
    </source>
</evidence>
<comment type="catalytic activity">
    <reaction evidence="13">
        <text>5-amino-6-(5-phospho-D-ribitylamino)uracil + NADP(+) = 5-amino-6-(5-phospho-D-ribosylamino)uracil + NADPH + H(+)</text>
        <dbReference type="Rhea" id="RHEA:17845"/>
        <dbReference type="ChEBI" id="CHEBI:15378"/>
        <dbReference type="ChEBI" id="CHEBI:57783"/>
        <dbReference type="ChEBI" id="CHEBI:58349"/>
        <dbReference type="ChEBI" id="CHEBI:58421"/>
        <dbReference type="ChEBI" id="CHEBI:58453"/>
        <dbReference type="EC" id="1.1.1.193"/>
    </reaction>
</comment>
<comment type="pathway">
    <text evidence="2 13">Cofactor biosynthesis; riboflavin biosynthesis; 5-amino-6-(D-ribitylamino)uracil from GTP: step 2/4.</text>
</comment>
<evidence type="ECO:0000256" key="8">
    <source>
        <dbReference type="ARBA" id="ARBA00022801"/>
    </source>
</evidence>
<dbReference type="GO" id="GO:0009231">
    <property type="term" value="P:riboflavin biosynthetic process"/>
    <property type="evidence" value="ECO:0007669"/>
    <property type="project" value="UniProtKB-UniPathway"/>
</dbReference>
<name>A0A5B9W0C9_9BACT</name>